<protein>
    <submittedName>
        <fullName evidence="2">PepSY domain-containing protein</fullName>
    </submittedName>
</protein>
<dbReference type="EMBL" id="JABBGM010000008">
    <property type="protein sequence ID" value="NML95155.1"/>
    <property type="molecule type" value="Genomic_DNA"/>
</dbReference>
<keyword evidence="1" id="KW-0812">Transmembrane</keyword>
<dbReference type="InterPro" id="IPR005625">
    <property type="entry name" value="PepSY-ass_TM"/>
</dbReference>
<dbReference type="PANTHER" id="PTHR34219">
    <property type="entry name" value="IRON-REGULATED INNER MEMBRANE PROTEIN-RELATED"/>
    <property type="match status" value="1"/>
</dbReference>
<dbReference type="Pfam" id="PF03929">
    <property type="entry name" value="PepSY_TM"/>
    <property type="match status" value="1"/>
</dbReference>
<keyword evidence="1" id="KW-1133">Transmembrane helix</keyword>
<name>A0A7Y0BRV0_9SPHN</name>
<evidence type="ECO:0000313" key="2">
    <source>
        <dbReference type="EMBL" id="NML95155.1"/>
    </source>
</evidence>
<proteinExistence type="predicted"/>
<reference evidence="2 3" key="1">
    <citation type="submission" date="2020-04" db="EMBL/GenBank/DDBJ databases">
        <title>Novosphingobium sp. TW-4 isolated from soil.</title>
        <authorList>
            <person name="Dahal R.H."/>
            <person name="Chaudhary D.K."/>
        </authorList>
    </citation>
    <scope>NUCLEOTIDE SEQUENCE [LARGE SCALE GENOMIC DNA]</scope>
    <source>
        <strain evidence="2 3">TW-4</strain>
    </source>
</reference>
<dbReference type="AlphaFoldDB" id="A0A7Y0BRV0"/>
<sequence length="175" mass="18906">MRKWHRWAAIPAGIFMFIIALTGVLLHLDMIRVGHSPPGHEDQAPPPVQPMPAAGEIGPIMARINAVIAAHPEIPVTQVTLNLTGPAVTVEAGAGGAPGSPMLKIDAASGKLIPQPPVEPDFHNVLQDIHAGYIAGWTGRIISILRGISLIVLRITGLETWWTMRKRGKKKGLWW</sequence>
<accession>A0A7Y0BRV0</accession>
<keyword evidence="3" id="KW-1185">Reference proteome</keyword>
<keyword evidence="1" id="KW-0472">Membrane</keyword>
<evidence type="ECO:0000313" key="3">
    <source>
        <dbReference type="Proteomes" id="UP000583556"/>
    </source>
</evidence>
<dbReference type="PANTHER" id="PTHR34219:SF3">
    <property type="entry name" value="BLL7967 PROTEIN"/>
    <property type="match status" value="1"/>
</dbReference>
<dbReference type="RefSeq" id="WP_169494371.1">
    <property type="nucleotide sequence ID" value="NZ_JABBGM010000008.1"/>
</dbReference>
<organism evidence="2 3">
    <name type="scientific">Novosphingobium olei</name>
    <dbReference type="NCBI Taxonomy" id="2728851"/>
    <lineage>
        <taxon>Bacteria</taxon>
        <taxon>Pseudomonadati</taxon>
        <taxon>Pseudomonadota</taxon>
        <taxon>Alphaproteobacteria</taxon>
        <taxon>Sphingomonadales</taxon>
        <taxon>Sphingomonadaceae</taxon>
        <taxon>Novosphingobium</taxon>
    </lineage>
</organism>
<dbReference type="Proteomes" id="UP000583556">
    <property type="component" value="Unassembled WGS sequence"/>
</dbReference>
<gene>
    <name evidence="2" type="ORF">HHL27_15890</name>
</gene>
<comment type="caution">
    <text evidence="2">The sequence shown here is derived from an EMBL/GenBank/DDBJ whole genome shotgun (WGS) entry which is preliminary data.</text>
</comment>
<evidence type="ECO:0000256" key="1">
    <source>
        <dbReference type="SAM" id="Phobius"/>
    </source>
</evidence>
<feature type="transmembrane region" description="Helical" evidence="1">
    <location>
        <begin position="7"/>
        <end position="28"/>
    </location>
</feature>